<gene>
    <name evidence="3" type="ORF">I2456_01370</name>
</gene>
<dbReference type="Gene3D" id="3.40.50.850">
    <property type="entry name" value="Isochorismatase-like"/>
    <property type="match status" value="1"/>
</dbReference>
<organism evidence="3 4">
    <name type="scientific">Mycobacterium kubicae</name>
    <dbReference type="NCBI Taxonomy" id="120959"/>
    <lineage>
        <taxon>Bacteria</taxon>
        <taxon>Bacillati</taxon>
        <taxon>Actinomycetota</taxon>
        <taxon>Actinomycetes</taxon>
        <taxon>Mycobacteriales</taxon>
        <taxon>Mycobacteriaceae</taxon>
        <taxon>Mycobacterium</taxon>
        <taxon>Mycobacterium simiae complex</taxon>
    </lineage>
</organism>
<proteinExistence type="predicted"/>
<dbReference type="EMBL" id="CP065047">
    <property type="protein sequence ID" value="QPI38249.1"/>
    <property type="molecule type" value="Genomic_DNA"/>
</dbReference>
<dbReference type="Proteomes" id="UP000663583">
    <property type="component" value="Chromosome"/>
</dbReference>
<protein>
    <submittedName>
        <fullName evidence="3">Cysteine hydrolase</fullName>
    </submittedName>
</protein>
<dbReference type="KEGG" id="mku:I2456_01370"/>
<dbReference type="InterPro" id="IPR050272">
    <property type="entry name" value="Isochorismatase-like_hydrls"/>
</dbReference>
<evidence type="ECO:0000259" key="2">
    <source>
        <dbReference type="Pfam" id="PF00857"/>
    </source>
</evidence>
<sequence>MTMAYHKDLTGLVVIDPYNDFISEGGKVWDRLKGVAEANQCIPHMRQVVDCARTAGIRVFYALHRRYRPGDYETWKYIAPIQKAAWSRRTFAYGTWGGEIRAEFAPQPGDVVADEHWCSSGFANTDLDLQLKRHGIHQLIVIGLIAHTCVESTVRFGAELGYEVVVVKDAVASYSDREMTAALEVNMPNYATAIVSTNELVADIAAAG</sequence>
<evidence type="ECO:0000313" key="3">
    <source>
        <dbReference type="EMBL" id="QPI38249.1"/>
    </source>
</evidence>
<dbReference type="InterPro" id="IPR000868">
    <property type="entry name" value="Isochorismatase-like_dom"/>
</dbReference>
<name>A0AAX1JCS6_9MYCO</name>
<dbReference type="Pfam" id="PF00857">
    <property type="entry name" value="Isochorismatase"/>
    <property type="match status" value="1"/>
</dbReference>
<dbReference type="PANTHER" id="PTHR43540">
    <property type="entry name" value="PEROXYUREIDOACRYLATE/UREIDOACRYLATE AMIDOHYDROLASE-RELATED"/>
    <property type="match status" value="1"/>
</dbReference>
<reference evidence="3" key="1">
    <citation type="submission" date="2020-11" db="EMBL/GenBank/DDBJ databases">
        <title>Intraspecies plasmid and genomic variation of Mycobacterium kubicae revealed by the complete genome sequences of two clinical isolates.</title>
        <authorList>
            <person name="Hendrix J.R."/>
            <person name="Epperson L.E."/>
            <person name="Honda J.R."/>
            <person name="Strong M."/>
        </authorList>
    </citation>
    <scope>NUCLEOTIDE SEQUENCE</scope>
    <source>
        <strain evidence="3">JCM 13573</strain>
    </source>
</reference>
<dbReference type="InterPro" id="IPR036380">
    <property type="entry name" value="Isochorismatase-like_sf"/>
</dbReference>
<dbReference type="PANTHER" id="PTHR43540:SF16">
    <property type="entry name" value="ISOCHORISMATASE-LIKE DOMAIN-CONTAINING PROTEIN"/>
    <property type="match status" value="1"/>
</dbReference>
<evidence type="ECO:0000256" key="1">
    <source>
        <dbReference type="ARBA" id="ARBA00022801"/>
    </source>
</evidence>
<dbReference type="CDD" id="cd00431">
    <property type="entry name" value="cysteine_hydrolases"/>
    <property type="match status" value="1"/>
</dbReference>
<dbReference type="SUPFAM" id="SSF52499">
    <property type="entry name" value="Isochorismatase-like hydrolases"/>
    <property type="match status" value="1"/>
</dbReference>
<evidence type="ECO:0000313" key="4">
    <source>
        <dbReference type="Proteomes" id="UP000663583"/>
    </source>
</evidence>
<dbReference type="GO" id="GO:0016787">
    <property type="term" value="F:hydrolase activity"/>
    <property type="evidence" value="ECO:0007669"/>
    <property type="project" value="UniProtKB-KW"/>
</dbReference>
<feature type="domain" description="Isochorismatase-like" evidence="2">
    <location>
        <begin position="11"/>
        <end position="192"/>
    </location>
</feature>
<keyword evidence="1 3" id="KW-0378">Hydrolase</keyword>
<accession>A0AAX1JCS6</accession>
<dbReference type="AlphaFoldDB" id="A0AAX1JCS6"/>